<dbReference type="Proteomes" id="UP000499080">
    <property type="component" value="Unassembled WGS sequence"/>
</dbReference>
<gene>
    <name evidence="1" type="ORF">AVEN_97091_1</name>
</gene>
<comment type="caution">
    <text evidence="1">The sequence shown here is derived from an EMBL/GenBank/DDBJ whole genome shotgun (WGS) entry which is preliminary data.</text>
</comment>
<dbReference type="EMBL" id="BGPR01000589">
    <property type="protein sequence ID" value="GBM27578.1"/>
    <property type="molecule type" value="Genomic_DNA"/>
</dbReference>
<proteinExistence type="predicted"/>
<reference evidence="1 2" key="1">
    <citation type="journal article" date="2019" name="Sci. Rep.">
        <title>Orb-weaving spider Araneus ventricosus genome elucidates the spidroin gene catalogue.</title>
        <authorList>
            <person name="Kono N."/>
            <person name="Nakamura H."/>
            <person name="Ohtoshi R."/>
            <person name="Moran D.A.P."/>
            <person name="Shinohara A."/>
            <person name="Yoshida Y."/>
            <person name="Fujiwara M."/>
            <person name="Mori M."/>
            <person name="Tomita M."/>
            <person name="Arakawa K."/>
        </authorList>
    </citation>
    <scope>NUCLEOTIDE SEQUENCE [LARGE SCALE GENOMIC DNA]</scope>
</reference>
<evidence type="ECO:0000313" key="1">
    <source>
        <dbReference type="EMBL" id="GBM27578.1"/>
    </source>
</evidence>
<name>A0A4Y2EHM3_ARAVE</name>
<sequence>MTASVLEMCRGIGSIRCPLLRTSPQKQERDLLTKTLTVKLRARLELSPYQGQKNTFPGPAPTETEIIPYLTPHRDTNLCLGGVCGGDKGR</sequence>
<dbReference type="AlphaFoldDB" id="A0A4Y2EHM3"/>
<evidence type="ECO:0000313" key="2">
    <source>
        <dbReference type="Proteomes" id="UP000499080"/>
    </source>
</evidence>
<keyword evidence="2" id="KW-1185">Reference proteome</keyword>
<protein>
    <submittedName>
        <fullName evidence="1">Uncharacterized protein</fullName>
    </submittedName>
</protein>
<organism evidence="1 2">
    <name type="scientific">Araneus ventricosus</name>
    <name type="common">Orbweaver spider</name>
    <name type="synonym">Epeira ventricosa</name>
    <dbReference type="NCBI Taxonomy" id="182803"/>
    <lineage>
        <taxon>Eukaryota</taxon>
        <taxon>Metazoa</taxon>
        <taxon>Ecdysozoa</taxon>
        <taxon>Arthropoda</taxon>
        <taxon>Chelicerata</taxon>
        <taxon>Arachnida</taxon>
        <taxon>Araneae</taxon>
        <taxon>Araneomorphae</taxon>
        <taxon>Entelegynae</taxon>
        <taxon>Araneoidea</taxon>
        <taxon>Araneidae</taxon>
        <taxon>Araneus</taxon>
    </lineage>
</organism>
<accession>A0A4Y2EHM3</accession>